<dbReference type="PANTHER" id="PTHR47708">
    <property type="match status" value="1"/>
</dbReference>
<name>A0AAE4Z6E8_9BACT</name>
<dbReference type="EMBL" id="JAACAK010000046">
    <property type="protein sequence ID" value="NIR74630.1"/>
    <property type="molecule type" value="Genomic_DNA"/>
</dbReference>
<proteinExistence type="predicted"/>
<dbReference type="InterPro" id="IPR056362">
    <property type="entry name" value="AtuA-like_ferredoxin_dom"/>
</dbReference>
<dbReference type="Pfam" id="PF23544">
    <property type="entry name" value="AtuA_ferredoxin"/>
    <property type="match status" value="1"/>
</dbReference>
<feature type="domain" description="AtuA-like ferredoxin-fold" evidence="1">
    <location>
        <begin position="3"/>
        <end position="102"/>
    </location>
</feature>
<accession>A0AAE4Z6E8</accession>
<sequence>MRVRLLQIAHARSGDKGDTANVGLIALKPEFYPVIIKEVTCDRVKEHFRSISQGPVECFELPNLRAMNFLLHNALGGGGTLSLRTDAQGKTLSAALLRMEVEIPDELAPLLEGGVDSDAD</sequence>
<gene>
    <name evidence="2" type="ORF">GWO12_05900</name>
</gene>
<dbReference type="AlphaFoldDB" id="A0AAE4Z6E8"/>
<dbReference type="PANTHER" id="PTHR47708:SF2">
    <property type="entry name" value="SI:CH73-132F6.5"/>
    <property type="match status" value="1"/>
</dbReference>
<evidence type="ECO:0000259" key="1">
    <source>
        <dbReference type="Pfam" id="PF23544"/>
    </source>
</evidence>
<comment type="caution">
    <text evidence="2">The sequence shown here is derived from an EMBL/GenBank/DDBJ whole genome shotgun (WGS) entry which is preliminary data.</text>
</comment>
<reference evidence="2 3" key="1">
    <citation type="submission" date="2020-01" db="EMBL/GenBank/DDBJ databases">
        <title>Genomes assembled from Gulf of Kutch pelagic sediment metagenomes.</title>
        <authorList>
            <person name="Chandrashekar M."/>
            <person name="Mahajan M.S."/>
            <person name="Dave K.J."/>
            <person name="Vatsa P."/>
            <person name="Nathani N.M."/>
        </authorList>
    </citation>
    <scope>NUCLEOTIDE SEQUENCE [LARGE SCALE GENOMIC DNA]</scope>
    <source>
        <strain evidence="2">KS3-K002</strain>
    </source>
</reference>
<evidence type="ECO:0000313" key="3">
    <source>
        <dbReference type="Proteomes" id="UP000702544"/>
    </source>
</evidence>
<protein>
    <recommendedName>
        <fullName evidence="1">AtuA-like ferredoxin-fold domain-containing protein</fullName>
    </recommendedName>
</protein>
<dbReference type="Proteomes" id="UP000702544">
    <property type="component" value="Unassembled WGS sequence"/>
</dbReference>
<evidence type="ECO:0000313" key="2">
    <source>
        <dbReference type="EMBL" id="NIR74630.1"/>
    </source>
</evidence>
<organism evidence="2 3">
    <name type="scientific">Candidatus Kutchimonas denitrificans</name>
    <dbReference type="NCBI Taxonomy" id="3056748"/>
    <lineage>
        <taxon>Bacteria</taxon>
        <taxon>Pseudomonadati</taxon>
        <taxon>Gemmatimonadota</taxon>
        <taxon>Gemmatimonadia</taxon>
        <taxon>Candidatus Palauibacterales</taxon>
        <taxon>Candidatus Palauibacteraceae</taxon>
        <taxon>Candidatus Kutchimonas</taxon>
    </lineage>
</organism>